<feature type="domain" description="NAD(P)-binding" evidence="1">
    <location>
        <begin position="8"/>
        <end position="141"/>
    </location>
</feature>
<dbReference type="PANTHER" id="PTHR12126">
    <property type="entry name" value="NADH-UBIQUINONE OXIDOREDUCTASE 39 KDA SUBUNIT-RELATED"/>
    <property type="match status" value="1"/>
</dbReference>
<dbReference type="InterPro" id="IPR051207">
    <property type="entry name" value="ComplexI_NDUFA9_subunit"/>
</dbReference>
<dbReference type="Pfam" id="PF13460">
    <property type="entry name" value="NAD_binding_10"/>
    <property type="match status" value="1"/>
</dbReference>
<sequence length="250" mass="26263">MGTILVTGGTGTLGRRVTARLRAAGHEVRVLSRHSEQYPVDLRDGSGLDAAMAGAQVVVHCASSPRGGDDEAAGQLIAAARRAGTVANLVYISIVGVDVVPLGYYRTKHAVERMLLESGLGVTILRTTQFHDLVATLARTMARLPVALVPKGVRVQPVAVEEVADRLAELAVPVPAPGGRVPDMGGPEVRSLADWVRAYLAAEGRRRRVVEVPLAGTAYRGFVRGGNLAPEHAVGRVRFSEFLAAGGGRG</sequence>
<keyword evidence="3" id="KW-1185">Reference proteome</keyword>
<comment type="caution">
    <text evidence="2">The sequence shown here is derived from an EMBL/GenBank/DDBJ whole genome shotgun (WGS) entry which is preliminary data.</text>
</comment>
<dbReference type="Proteomes" id="UP001617351">
    <property type="component" value="Unassembled WGS sequence"/>
</dbReference>
<dbReference type="Gene3D" id="3.40.50.720">
    <property type="entry name" value="NAD(P)-binding Rossmann-like Domain"/>
    <property type="match status" value="1"/>
</dbReference>
<evidence type="ECO:0000313" key="2">
    <source>
        <dbReference type="EMBL" id="MFJ2825699.1"/>
    </source>
</evidence>
<dbReference type="PANTHER" id="PTHR12126:SF11">
    <property type="entry name" value="NADH DEHYDROGENASE [UBIQUINONE] 1 ALPHA SUBCOMPLEX SUBUNIT 9, MITOCHONDRIAL"/>
    <property type="match status" value="1"/>
</dbReference>
<name>A0ABW8ER88_STRT5</name>
<dbReference type="SUPFAM" id="SSF51735">
    <property type="entry name" value="NAD(P)-binding Rossmann-fold domains"/>
    <property type="match status" value="1"/>
</dbReference>
<dbReference type="InterPro" id="IPR016040">
    <property type="entry name" value="NAD(P)-bd_dom"/>
</dbReference>
<reference evidence="2 3" key="1">
    <citation type="submission" date="2024-10" db="EMBL/GenBank/DDBJ databases">
        <title>The Natural Products Discovery Center: Release of the First 8490 Sequenced Strains for Exploring Actinobacteria Biosynthetic Diversity.</title>
        <authorList>
            <person name="Kalkreuter E."/>
            <person name="Kautsar S.A."/>
            <person name="Yang D."/>
            <person name="Bader C.D."/>
            <person name="Teijaro C.N."/>
            <person name="Fluegel L."/>
            <person name="Davis C.M."/>
            <person name="Simpson J.R."/>
            <person name="Lauterbach L."/>
            <person name="Steele A.D."/>
            <person name="Gui C."/>
            <person name="Meng S."/>
            <person name="Li G."/>
            <person name="Viehrig K."/>
            <person name="Ye F."/>
            <person name="Su P."/>
            <person name="Kiefer A.F."/>
            <person name="Nichols A."/>
            <person name="Cepeda A.J."/>
            <person name="Yan W."/>
            <person name="Fan B."/>
            <person name="Jiang Y."/>
            <person name="Adhikari A."/>
            <person name="Zheng C.-J."/>
            <person name="Schuster L."/>
            <person name="Cowan T.M."/>
            <person name="Smanski M.J."/>
            <person name="Chevrette M.G."/>
            <person name="De Carvalho L.P.S."/>
            <person name="Shen B."/>
        </authorList>
    </citation>
    <scope>NUCLEOTIDE SEQUENCE [LARGE SCALE GENOMIC DNA]</scope>
    <source>
        <strain evidence="2 3">NPDC087220</strain>
    </source>
</reference>
<dbReference type="RefSeq" id="WP_365517964.1">
    <property type="nucleotide sequence ID" value="NZ_JBFANW010001160.1"/>
</dbReference>
<evidence type="ECO:0000259" key="1">
    <source>
        <dbReference type="Pfam" id="PF13460"/>
    </source>
</evidence>
<gene>
    <name evidence="2" type="ORF">ACIO7M_31980</name>
</gene>
<accession>A0ABW8ER88</accession>
<proteinExistence type="predicted"/>
<protein>
    <submittedName>
        <fullName evidence="2">SDR family oxidoreductase</fullName>
    </submittedName>
</protein>
<organism evidence="2 3">
    <name type="scientific">Streptomyces toxytricini</name>
    <name type="common">Actinomyces toxytricini</name>
    <dbReference type="NCBI Taxonomy" id="67369"/>
    <lineage>
        <taxon>Bacteria</taxon>
        <taxon>Bacillati</taxon>
        <taxon>Actinomycetota</taxon>
        <taxon>Actinomycetes</taxon>
        <taxon>Kitasatosporales</taxon>
        <taxon>Streptomycetaceae</taxon>
        <taxon>Streptomyces</taxon>
    </lineage>
</organism>
<dbReference type="InterPro" id="IPR036291">
    <property type="entry name" value="NAD(P)-bd_dom_sf"/>
</dbReference>
<evidence type="ECO:0000313" key="3">
    <source>
        <dbReference type="Proteomes" id="UP001617351"/>
    </source>
</evidence>
<dbReference type="EMBL" id="JBIUYY010000020">
    <property type="protein sequence ID" value="MFJ2825699.1"/>
    <property type="molecule type" value="Genomic_DNA"/>
</dbReference>